<evidence type="ECO:0000313" key="1">
    <source>
        <dbReference type="EMBL" id="KAH7849374.1"/>
    </source>
</evidence>
<reference evidence="1 2" key="1">
    <citation type="journal article" date="2021" name="Hortic Res">
        <title>High-quality reference genome and annotation aids understanding of berry development for evergreen blueberry (Vaccinium darrowii).</title>
        <authorList>
            <person name="Yu J."/>
            <person name="Hulse-Kemp A.M."/>
            <person name="Babiker E."/>
            <person name="Staton M."/>
        </authorList>
    </citation>
    <scope>NUCLEOTIDE SEQUENCE [LARGE SCALE GENOMIC DNA]</scope>
    <source>
        <strain evidence="2">cv. NJ 8807/NJ 8810</strain>
        <tissue evidence="1">Young leaf</tissue>
    </source>
</reference>
<name>A0ACB7Y8G9_9ERIC</name>
<dbReference type="EMBL" id="CM037157">
    <property type="protein sequence ID" value="KAH7849374.1"/>
    <property type="molecule type" value="Genomic_DNA"/>
</dbReference>
<proteinExistence type="predicted"/>
<organism evidence="1 2">
    <name type="scientific">Vaccinium darrowii</name>
    <dbReference type="NCBI Taxonomy" id="229202"/>
    <lineage>
        <taxon>Eukaryota</taxon>
        <taxon>Viridiplantae</taxon>
        <taxon>Streptophyta</taxon>
        <taxon>Embryophyta</taxon>
        <taxon>Tracheophyta</taxon>
        <taxon>Spermatophyta</taxon>
        <taxon>Magnoliopsida</taxon>
        <taxon>eudicotyledons</taxon>
        <taxon>Gunneridae</taxon>
        <taxon>Pentapetalae</taxon>
        <taxon>asterids</taxon>
        <taxon>Ericales</taxon>
        <taxon>Ericaceae</taxon>
        <taxon>Vaccinioideae</taxon>
        <taxon>Vaccinieae</taxon>
        <taxon>Vaccinium</taxon>
    </lineage>
</organism>
<dbReference type="Proteomes" id="UP000828048">
    <property type="component" value="Chromosome 7"/>
</dbReference>
<keyword evidence="2" id="KW-1185">Reference proteome</keyword>
<protein>
    <submittedName>
        <fullName evidence="1">Uncharacterized protein</fullName>
    </submittedName>
</protein>
<evidence type="ECO:0000313" key="2">
    <source>
        <dbReference type="Proteomes" id="UP000828048"/>
    </source>
</evidence>
<gene>
    <name evidence="1" type="ORF">Vadar_016921</name>
</gene>
<sequence length="1994" mass="218470">MEQPPPPPFLDHPPRYVPLPHHRPPPRPQPNLYEDLNFYQQQQQLLPPPPPLPPLYRPFAAPPSPRQPPYNHQSHFPFPNHRPIEEDHLRIPHLLLQPPPPPPPLPHRVFNPKFDNCFPISPSDSWMDPPPDNQIHFDNPRHLLDSTLRFRDDFSDVGSKPDRGDEFLRSTNDVDSSYGCRYHLYDSHSSGSFRNFGFDDSHVSSPRKSRGFGSTVGSFQSFRGFALDNDRVRSNSRDENRRWVGLARPPSRNSSDVCSVDGENEDFDNSHGLQVGLSRRVSNVYDSGKFRGSREGSQEFRQSRKERTSALLRIQSRKSTKRNRNGEQKFPSLCSNDSGPSTVRSRGTVAHTGVRVEQDGEGSPVELDVSFKSNALVAKAIVASPSHGVESNRKLPGQEIGHSNSNKLNSSAYGFDCLAVSYKESRQSEPSLHHAIESPGKNTMKEPVSDKGVYKVGSVGTSSLRVKKKKVNSHSLRSQAMEKNVDLVEENRSINGPLTASQVGEDGMHSRERSISAGMILVQNVDMQPSPNEVTAFLDHIVGNYTAGSIVSNKGRSDIDPGGSHVHNSNKTRNSSTSPGSSNPLIITVDEGTVIADTSIDLRTISNYAKGPAELQNRSTYTGSGQVGDFRHQSCEIEPPVFLQNGFLKGQLEANDSSSLEEIKSHGVPVNLLTTVGDVHNDSSSDNGLIRGQVKIKVSGIDAAGTGSKFNEAAVLAGSDYVEGIPRAVPIVENKAIVCLSSAEETSIQEGVSDGYSSNDSATTTSGSDNGLSNSQSKFSFSGIGYLGDTNKESGPGSATVLLENVALGGTPKARMPVGGDLNSGFEKGRPSNERKNSSYPFPTPISSDMSENAFTVLDPVDTTLSFPAMDLNFAEKDVLGAGSFSAGSQCCTDEDRILCGYSPIKGSFDNDVPGKGSFRISQKGSFPKYMKKRKISAPVSALPILSLTEEESTNAGTFASGVELQVGSSRFPNCSESNPVLLGNTNPGASFEALGFVGEDFCNNVSELEQKEQSDLVMTIENGFGTEIGGRGKYVEEPGMLQIENVQQKNPEEIQTLDSDQKLPFTDVECEADLFVKNGFPSVSTTHLHDAVVGSATDKLLDMEATRPLSTVTGSKIVTLGQVSNDKGCLDERNQDENLVPEDLFSLSLSNTSLQNTTTGKKPGHVVGIVSSTTKVGPQDARKTTHGLNSRSGAINKRMDQLASVVLSTFPGHLLKKTAPSSHRTKPRTWHRTANPSTSSHLGKSSYTNPLPPQGQQGKNTGKDQTAAYIRKGNSLVRNPSPVAATSIVSSRLTSSVYRLCPLTVNKMKDKTGLDASLERPKTPPLPCSTKLSNCITSSPLADPPSNGCSETDSDPLTIRVNADVSKFSDDAPNSTGTSEYRNGQINNSVSKSVQDDSNSVSRESKKIVYVKRKSNQLVAAPGSSDLAHQNVDKTEDPSSSGYYKRRKNQIIRKSFEVTPKVGLHEELLEGKKALPVIGNSSSRRRSGKGLGKTYKSSKSSLVWTLRGAQSLKKENTLVHQVRPHLFPWKRATYRRSLMHTSASVSPNTSLSTISRKLLLSRKRETIYTRSTQGFSLRKSKVLSVGGASLKWSKSIERKLKKANEEATLAVVAVEKKKREQNGADAVTAGAKNRNRSSRKLVHSIELRPGERIFRVGSVRYKMDPTRRTLQRISDEELSNSAALQPGVKKSAVPKRLVIGNDEYVRIGNGNQLIRDPRKRTRILASEKVRWSLHNARLRMARKRKYCQFFTRFGKCNKDDGKCPYIHDPSKIAVCTKFLKGSCFDINCKLTHKAIPERMQDCSYFLQGLCTNESCPYRHVNVNQNASICEGFLRGYCADGNECQKKHSYVCPTFEATGICTQGSKCKLHHPKNRNKGKKTNTSKEQKNTRGRYFGSKHINILDSGTTVSEKHSAKDSNDIFYPEGRFADYIDLGFYDEEATECNDLAGKQTTAYGDDGPKDIHQDDDELIKPINLMSRTLMKESPQALDSPRN</sequence>
<comment type="caution">
    <text evidence="1">The sequence shown here is derived from an EMBL/GenBank/DDBJ whole genome shotgun (WGS) entry which is preliminary data.</text>
</comment>
<accession>A0ACB7Y8G9</accession>